<dbReference type="InParanoid" id="A0A409YQN3"/>
<dbReference type="Proteomes" id="UP000284706">
    <property type="component" value="Unassembled WGS sequence"/>
</dbReference>
<dbReference type="Pfam" id="PF20151">
    <property type="entry name" value="DUF6533"/>
    <property type="match status" value="1"/>
</dbReference>
<dbReference type="EMBL" id="NHYE01000489">
    <property type="protein sequence ID" value="PPR05315.1"/>
    <property type="molecule type" value="Genomic_DNA"/>
</dbReference>
<keyword evidence="1" id="KW-0812">Transmembrane</keyword>
<keyword evidence="4" id="KW-1185">Reference proteome</keyword>
<name>A0A409YQN3_9AGAR</name>
<evidence type="ECO:0000313" key="3">
    <source>
        <dbReference type="EMBL" id="PPR05315.1"/>
    </source>
</evidence>
<organism evidence="3 4">
    <name type="scientific">Gymnopilus dilepis</name>
    <dbReference type="NCBI Taxonomy" id="231916"/>
    <lineage>
        <taxon>Eukaryota</taxon>
        <taxon>Fungi</taxon>
        <taxon>Dikarya</taxon>
        <taxon>Basidiomycota</taxon>
        <taxon>Agaricomycotina</taxon>
        <taxon>Agaricomycetes</taxon>
        <taxon>Agaricomycetidae</taxon>
        <taxon>Agaricales</taxon>
        <taxon>Agaricineae</taxon>
        <taxon>Hymenogastraceae</taxon>
        <taxon>Gymnopilus</taxon>
    </lineage>
</organism>
<evidence type="ECO:0000313" key="4">
    <source>
        <dbReference type="Proteomes" id="UP000284706"/>
    </source>
</evidence>
<dbReference type="AlphaFoldDB" id="A0A409YQN3"/>
<sequence length="340" mass="38716">MSSDLTQAELANVAWDIMATKMFSLASCGELDMARPWFEMAYGELVMLFYDILLTFGEEVERIWMKKFSHFTVLWFLNRYLSPLGYVVIIVSFNDQWSQGVCNRYVLYPEALKCVTAFVIGVIFIIRLYAIYSRSVVILVFMTMILLLEIGLKIWAFTDGTSMSLPPGVVGCILMGQHYGRFVFTWVAELIFDTVVVVLTFWRTARLHQDGSGSVISLYNLILRDGLVYFTVIFAANLVTVLVFLVRDLVSSNDLLLIAYMQLAPVSSVRPILRVGALKPTPLFSAKSQSHASKLHHLNNELDGLEIDSQSPGRRHKKGQYDLYPRMCHHRALFRRKGTP</sequence>
<feature type="transmembrane region" description="Helical" evidence="1">
    <location>
        <begin position="136"/>
        <end position="157"/>
    </location>
</feature>
<keyword evidence="1" id="KW-0472">Membrane</keyword>
<evidence type="ECO:0000256" key="1">
    <source>
        <dbReference type="SAM" id="Phobius"/>
    </source>
</evidence>
<proteinExistence type="predicted"/>
<feature type="transmembrane region" description="Helical" evidence="1">
    <location>
        <begin position="105"/>
        <end position="129"/>
    </location>
</feature>
<protein>
    <recommendedName>
        <fullName evidence="2">DUF6533 domain-containing protein</fullName>
    </recommendedName>
</protein>
<feature type="domain" description="DUF6533" evidence="2">
    <location>
        <begin position="45"/>
        <end position="84"/>
    </location>
</feature>
<dbReference type="InterPro" id="IPR045340">
    <property type="entry name" value="DUF6533"/>
</dbReference>
<feature type="transmembrane region" description="Helical" evidence="1">
    <location>
        <begin position="226"/>
        <end position="246"/>
    </location>
</feature>
<gene>
    <name evidence="3" type="ORF">CVT26_011574</name>
</gene>
<accession>A0A409YQN3</accession>
<keyword evidence="1" id="KW-1133">Transmembrane helix</keyword>
<dbReference type="STRING" id="231916.A0A409YQN3"/>
<feature type="transmembrane region" description="Helical" evidence="1">
    <location>
        <begin position="183"/>
        <end position="205"/>
    </location>
</feature>
<reference evidence="3 4" key="1">
    <citation type="journal article" date="2018" name="Evol. Lett.">
        <title>Horizontal gene cluster transfer increased hallucinogenic mushroom diversity.</title>
        <authorList>
            <person name="Reynolds H.T."/>
            <person name="Vijayakumar V."/>
            <person name="Gluck-Thaler E."/>
            <person name="Korotkin H.B."/>
            <person name="Matheny P.B."/>
            <person name="Slot J.C."/>
        </authorList>
    </citation>
    <scope>NUCLEOTIDE SEQUENCE [LARGE SCALE GENOMIC DNA]</scope>
    <source>
        <strain evidence="3 4">SRW20</strain>
    </source>
</reference>
<feature type="transmembrane region" description="Helical" evidence="1">
    <location>
        <begin position="68"/>
        <end position="93"/>
    </location>
</feature>
<comment type="caution">
    <text evidence="3">The sequence shown here is derived from an EMBL/GenBank/DDBJ whole genome shotgun (WGS) entry which is preliminary data.</text>
</comment>
<dbReference type="OrthoDB" id="3242376at2759"/>
<evidence type="ECO:0000259" key="2">
    <source>
        <dbReference type="Pfam" id="PF20151"/>
    </source>
</evidence>